<dbReference type="SUPFAM" id="SSF46785">
    <property type="entry name" value="Winged helix' DNA-binding domain"/>
    <property type="match status" value="1"/>
</dbReference>
<dbReference type="Gene3D" id="3.40.50.150">
    <property type="entry name" value="Vaccinia Virus protein VP39"/>
    <property type="match status" value="1"/>
</dbReference>
<evidence type="ECO:0000256" key="2">
    <source>
        <dbReference type="ARBA" id="ARBA00022679"/>
    </source>
</evidence>
<dbReference type="GO" id="GO:0046983">
    <property type="term" value="F:protein dimerization activity"/>
    <property type="evidence" value="ECO:0007669"/>
    <property type="project" value="InterPro"/>
</dbReference>
<dbReference type="AlphaFoldDB" id="A0A4D4J933"/>
<accession>A0A4D4J933</accession>
<feature type="active site" description="Proton acceptor" evidence="4">
    <location>
        <position position="265"/>
    </location>
</feature>
<dbReference type="InterPro" id="IPR036390">
    <property type="entry name" value="WH_DNA-bd_sf"/>
</dbReference>
<evidence type="ECO:0000313" key="7">
    <source>
        <dbReference type="EMBL" id="GDY31752.1"/>
    </source>
</evidence>
<keyword evidence="1 7" id="KW-0489">Methyltransferase</keyword>
<dbReference type="RefSeq" id="WP_192909581.1">
    <property type="nucleotide sequence ID" value="NZ_BJFL01000017.1"/>
</dbReference>
<dbReference type="PANTHER" id="PTHR43712:SF2">
    <property type="entry name" value="O-METHYLTRANSFERASE CICE"/>
    <property type="match status" value="1"/>
</dbReference>
<evidence type="ECO:0000256" key="4">
    <source>
        <dbReference type="PIRSR" id="PIRSR005739-1"/>
    </source>
</evidence>
<name>A0A4D4J933_9PSEU</name>
<dbReference type="InterPro" id="IPR001077">
    <property type="entry name" value="COMT_C"/>
</dbReference>
<feature type="domain" description="O-methyltransferase dimerisation" evidence="6">
    <location>
        <begin position="31"/>
        <end position="101"/>
    </location>
</feature>
<organism evidence="7 8">
    <name type="scientific">Gandjariella thermophila</name>
    <dbReference type="NCBI Taxonomy" id="1931992"/>
    <lineage>
        <taxon>Bacteria</taxon>
        <taxon>Bacillati</taxon>
        <taxon>Actinomycetota</taxon>
        <taxon>Actinomycetes</taxon>
        <taxon>Pseudonocardiales</taxon>
        <taxon>Pseudonocardiaceae</taxon>
        <taxon>Gandjariella</taxon>
    </lineage>
</organism>
<dbReference type="EMBL" id="BJFL01000017">
    <property type="protein sequence ID" value="GDY31752.1"/>
    <property type="molecule type" value="Genomic_DNA"/>
</dbReference>
<evidence type="ECO:0000259" key="5">
    <source>
        <dbReference type="Pfam" id="PF00891"/>
    </source>
</evidence>
<dbReference type="Gene3D" id="1.10.10.10">
    <property type="entry name" value="Winged helix-like DNA-binding domain superfamily/Winged helix DNA-binding domain"/>
    <property type="match status" value="1"/>
</dbReference>
<dbReference type="GO" id="GO:0032259">
    <property type="term" value="P:methylation"/>
    <property type="evidence" value="ECO:0007669"/>
    <property type="project" value="UniProtKB-KW"/>
</dbReference>
<reference evidence="8" key="1">
    <citation type="submission" date="2019-04" db="EMBL/GenBank/DDBJ databases">
        <title>Draft genome sequence of Pseudonocardiaceae bacterium SL3-2-4.</title>
        <authorList>
            <person name="Ningsih F."/>
            <person name="Yokota A."/>
            <person name="Sakai Y."/>
            <person name="Nanatani K."/>
            <person name="Yabe S."/>
            <person name="Oetari A."/>
            <person name="Sjamsuridzal W."/>
        </authorList>
    </citation>
    <scope>NUCLEOTIDE SEQUENCE [LARGE SCALE GENOMIC DNA]</scope>
    <source>
        <strain evidence="8">SL3-2-4</strain>
    </source>
</reference>
<dbReference type="InterPro" id="IPR029063">
    <property type="entry name" value="SAM-dependent_MTases_sf"/>
</dbReference>
<keyword evidence="2 7" id="KW-0808">Transferase</keyword>
<evidence type="ECO:0000256" key="3">
    <source>
        <dbReference type="ARBA" id="ARBA00022691"/>
    </source>
</evidence>
<dbReference type="CDD" id="cd02440">
    <property type="entry name" value="AdoMet_MTases"/>
    <property type="match status" value="1"/>
</dbReference>
<proteinExistence type="predicted"/>
<dbReference type="PIRSF" id="PIRSF005739">
    <property type="entry name" value="O-mtase"/>
    <property type="match status" value="1"/>
</dbReference>
<evidence type="ECO:0000256" key="1">
    <source>
        <dbReference type="ARBA" id="ARBA00022603"/>
    </source>
</evidence>
<comment type="caution">
    <text evidence="7">The sequence shown here is derived from an EMBL/GenBank/DDBJ whole genome shotgun (WGS) entry which is preliminary data.</text>
</comment>
<protein>
    <submittedName>
        <fullName evidence="7">Methyltransferase</fullName>
    </submittedName>
</protein>
<dbReference type="Proteomes" id="UP000298860">
    <property type="component" value="Unassembled WGS sequence"/>
</dbReference>
<dbReference type="GO" id="GO:0008171">
    <property type="term" value="F:O-methyltransferase activity"/>
    <property type="evidence" value="ECO:0007669"/>
    <property type="project" value="InterPro"/>
</dbReference>
<dbReference type="InterPro" id="IPR036388">
    <property type="entry name" value="WH-like_DNA-bd_sf"/>
</dbReference>
<dbReference type="Gene3D" id="1.10.287.1350">
    <property type="match status" value="1"/>
</dbReference>
<dbReference type="Pfam" id="PF00891">
    <property type="entry name" value="Methyltransf_2"/>
    <property type="match status" value="1"/>
</dbReference>
<dbReference type="SUPFAM" id="SSF53335">
    <property type="entry name" value="S-adenosyl-L-methionine-dependent methyltransferases"/>
    <property type="match status" value="1"/>
</dbReference>
<sequence length="355" mass="39589">MTTTEPGATKSGLPKTNLPDELHAHHLLLLASGGRLMRIVQVLVELGLADMIGDGTMTADEIADKTGMHAPSLYRVLRAAAAVGILVEEPLKTFGLTPLGNGLRSNHPDGIFALVKYSIMDLTMRPYAEIMHSVRTGEPAFESAFGVSFYQYLEDNPEISRFFERFMRHWSRQTMQEDVWQQLRPQRFNRIADLGGGDGFFLSNVLREAPDTTGYLLDLPGAVAAAPPILEEHGVADRVTVIPGDFLTDDIPQGCDAYLFKGVMHNLSNDKLDLVLGKVRDALDGNPEGRLLIFDHVLEPPNQWDFGKFLDVDMLVLFGGHERTLEEFREAFDRCGFELLAEPTDHWALLECRVR</sequence>
<keyword evidence="8" id="KW-1185">Reference proteome</keyword>
<keyword evidence="3" id="KW-0949">S-adenosyl-L-methionine</keyword>
<evidence type="ECO:0000259" key="6">
    <source>
        <dbReference type="Pfam" id="PF08100"/>
    </source>
</evidence>
<evidence type="ECO:0000313" key="8">
    <source>
        <dbReference type="Proteomes" id="UP000298860"/>
    </source>
</evidence>
<gene>
    <name evidence="7" type="ORF">GTS_33850</name>
</gene>
<dbReference type="PROSITE" id="PS51683">
    <property type="entry name" value="SAM_OMT_II"/>
    <property type="match status" value="1"/>
</dbReference>
<dbReference type="InterPro" id="IPR016461">
    <property type="entry name" value="COMT-like"/>
</dbReference>
<dbReference type="InterPro" id="IPR012967">
    <property type="entry name" value="COMT_dimerisation"/>
</dbReference>
<dbReference type="Pfam" id="PF08100">
    <property type="entry name" value="Dimerisation"/>
    <property type="match status" value="1"/>
</dbReference>
<feature type="domain" description="O-methyltransferase C-terminal" evidence="5">
    <location>
        <begin position="127"/>
        <end position="338"/>
    </location>
</feature>
<dbReference type="PANTHER" id="PTHR43712">
    <property type="entry name" value="PUTATIVE (AFU_ORTHOLOGUE AFUA_4G14580)-RELATED"/>
    <property type="match status" value="1"/>
</dbReference>